<keyword evidence="14 20" id="KW-0511">Multifunctional enzyme</keyword>
<dbReference type="GO" id="GO:0016020">
    <property type="term" value="C:membrane"/>
    <property type="evidence" value="ECO:0007669"/>
    <property type="project" value="GOC"/>
</dbReference>
<dbReference type="InterPro" id="IPR018357">
    <property type="entry name" value="Hexapep_transf_CS"/>
</dbReference>
<dbReference type="AlphaFoldDB" id="A0A1H3UVU1"/>
<dbReference type="Gene3D" id="2.160.10.10">
    <property type="entry name" value="Hexapeptide repeat proteins"/>
    <property type="match status" value="1"/>
</dbReference>
<evidence type="ECO:0000256" key="13">
    <source>
        <dbReference type="ARBA" id="ARBA00022984"/>
    </source>
</evidence>
<evidence type="ECO:0000313" key="23">
    <source>
        <dbReference type="Proteomes" id="UP000198935"/>
    </source>
</evidence>
<organism evidence="22 23">
    <name type="scientific">Evansella caseinilytica</name>
    <dbReference type="NCBI Taxonomy" id="1503961"/>
    <lineage>
        <taxon>Bacteria</taxon>
        <taxon>Bacillati</taxon>
        <taxon>Bacillota</taxon>
        <taxon>Bacilli</taxon>
        <taxon>Bacillales</taxon>
        <taxon>Bacillaceae</taxon>
        <taxon>Evansella</taxon>
    </lineage>
</organism>
<evidence type="ECO:0000256" key="17">
    <source>
        <dbReference type="ARBA" id="ARBA00048247"/>
    </source>
</evidence>
<evidence type="ECO:0000256" key="14">
    <source>
        <dbReference type="ARBA" id="ARBA00023268"/>
    </source>
</evidence>
<dbReference type="EC" id="2.3.1.157" evidence="20"/>
<keyword evidence="8 20" id="KW-0548">Nucleotidyltransferase</keyword>
<dbReference type="Pfam" id="PF00132">
    <property type="entry name" value="Hexapep"/>
    <property type="match status" value="2"/>
</dbReference>
<feature type="region of interest" description="N-acetyltransferase" evidence="20">
    <location>
        <begin position="252"/>
        <end position="454"/>
    </location>
</feature>
<dbReference type="OrthoDB" id="9775031at2"/>
<evidence type="ECO:0000256" key="3">
    <source>
        <dbReference type="ARBA" id="ARBA00005208"/>
    </source>
</evidence>
<evidence type="ECO:0000256" key="9">
    <source>
        <dbReference type="ARBA" id="ARBA00022723"/>
    </source>
</evidence>
<name>A0A1H3UVU1_9BACI</name>
<dbReference type="CDD" id="cd03353">
    <property type="entry name" value="LbH_GlmU_C"/>
    <property type="match status" value="1"/>
</dbReference>
<feature type="binding site" evidence="20">
    <location>
        <position position="155"/>
    </location>
    <ligand>
        <name>UDP-N-acetyl-alpha-D-glucosamine</name>
        <dbReference type="ChEBI" id="CHEBI:57705"/>
    </ligand>
</feature>
<dbReference type="InterPro" id="IPR005882">
    <property type="entry name" value="Bifunctional_GlmU"/>
</dbReference>
<dbReference type="GO" id="GO:0008360">
    <property type="term" value="P:regulation of cell shape"/>
    <property type="evidence" value="ECO:0007669"/>
    <property type="project" value="UniProtKB-KW"/>
</dbReference>
<dbReference type="EMBL" id="FNPI01000027">
    <property type="protein sequence ID" value="SDZ66448.1"/>
    <property type="molecule type" value="Genomic_DNA"/>
</dbReference>
<dbReference type="SUPFAM" id="SSF53448">
    <property type="entry name" value="Nucleotide-diphospho-sugar transferases"/>
    <property type="match status" value="1"/>
</dbReference>
<feature type="binding site" evidence="20">
    <location>
        <position position="228"/>
    </location>
    <ligand>
        <name>UDP-N-acetyl-alpha-D-glucosamine</name>
        <dbReference type="ChEBI" id="CHEBI:57705"/>
    </ligand>
</feature>
<dbReference type="EC" id="2.7.7.23" evidence="20"/>
<dbReference type="InterPro" id="IPR038009">
    <property type="entry name" value="GlmU_C_LbH"/>
</dbReference>
<dbReference type="PROSITE" id="PS00101">
    <property type="entry name" value="HEXAPEP_TRANSFERASES"/>
    <property type="match status" value="1"/>
</dbReference>
<feature type="binding site" evidence="20">
    <location>
        <position position="377"/>
    </location>
    <ligand>
        <name>UDP-N-acetyl-alpha-D-glucosamine</name>
        <dbReference type="ChEBI" id="CHEBI:57705"/>
    </ligand>
</feature>
<feature type="binding site" evidence="20">
    <location>
        <position position="366"/>
    </location>
    <ligand>
        <name>UDP-N-acetyl-alpha-D-glucosamine</name>
        <dbReference type="ChEBI" id="CHEBI:57705"/>
    </ligand>
</feature>
<evidence type="ECO:0000256" key="11">
    <source>
        <dbReference type="ARBA" id="ARBA00022842"/>
    </source>
</evidence>
<feature type="binding site" evidence="20">
    <location>
        <position position="170"/>
    </location>
    <ligand>
        <name>UDP-N-acetyl-alpha-D-glucosamine</name>
        <dbReference type="ChEBI" id="CHEBI:57705"/>
    </ligand>
</feature>
<feature type="binding site" evidence="20">
    <location>
        <position position="351"/>
    </location>
    <ligand>
        <name>UDP-N-acetyl-alpha-D-glucosamine</name>
        <dbReference type="ChEBI" id="CHEBI:57705"/>
    </ligand>
</feature>
<keyword evidence="7 20" id="KW-0808">Transferase</keyword>
<comment type="catalytic activity">
    <reaction evidence="18 20">
        <text>N-acetyl-alpha-D-glucosamine 1-phosphate + UTP + H(+) = UDP-N-acetyl-alpha-D-glucosamine + diphosphate</text>
        <dbReference type="Rhea" id="RHEA:13509"/>
        <dbReference type="ChEBI" id="CHEBI:15378"/>
        <dbReference type="ChEBI" id="CHEBI:33019"/>
        <dbReference type="ChEBI" id="CHEBI:46398"/>
        <dbReference type="ChEBI" id="CHEBI:57705"/>
        <dbReference type="ChEBI" id="CHEBI:57776"/>
        <dbReference type="EC" id="2.7.7.23"/>
    </reaction>
</comment>
<evidence type="ECO:0000259" key="21">
    <source>
        <dbReference type="Pfam" id="PF00483"/>
    </source>
</evidence>
<evidence type="ECO:0000256" key="15">
    <source>
        <dbReference type="ARBA" id="ARBA00023315"/>
    </source>
</evidence>
<evidence type="ECO:0000256" key="7">
    <source>
        <dbReference type="ARBA" id="ARBA00022679"/>
    </source>
</evidence>
<evidence type="ECO:0000256" key="8">
    <source>
        <dbReference type="ARBA" id="ARBA00022695"/>
    </source>
</evidence>
<keyword evidence="9 20" id="KW-0479">Metal-binding</keyword>
<evidence type="ECO:0000256" key="6">
    <source>
        <dbReference type="ARBA" id="ARBA00022490"/>
    </source>
</evidence>
<dbReference type="UniPathway" id="UPA00973"/>
<comment type="pathway">
    <text evidence="2 20">Nucleotide-sugar biosynthesis; UDP-N-acetyl-alpha-D-glucosamine biosynthesis; N-acetyl-alpha-D-glucosamine 1-phosphate from alpha-D-glucosamine 6-phosphate (route II): step 2/2.</text>
</comment>
<feature type="binding site" evidence="20">
    <location>
        <position position="140"/>
    </location>
    <ligand>
        <name>UDP-N-acetyl-alpha-D-glucosamine</name>
        <dbReference type="ChEBI" id="CHEBI:57705"/>
    </ligand>
</feature>
<dbReference type="GO" id="GO:0003977">
    <property type="term" value="F:UDP-N-acetylglucosamine diphosphorylase activity"/>
    <property type="evidence" value="ECO:0007669"/>
    <property type="project" value="UniProtKB-UniRule"/>
</dbReference>
<feature type="binding site" evidence="20">
    <location>
        <begin position="78"/>
        <end position="79"/>
    </location>
    <ligand>
        <name>UDP-N-acetyl-alpha-D-glucosamine</name>
        <dbReference type="ChEBI" id="CHEBI:57705"/>
    </ligand>
</feature>
<keyword evidence="6 20" id="KW-0963">Cytoplasm</keyword>
<evidence type="ECO:0000256" key="10">
    <source>
        <dbReference type="ARBA" id="ARBA00022737"/>
    </source>
</evidence>
<feature type="domain" description="Nucleotidyl transferase" evidence="21">
    <location>
        <begin position="6"/>
        <end position="217"/>
    </location>
</feature>
<feature type="binding site" evidence="20">
    <location>
        <position position="423"/>
    </location>
    <ligand>
        <name>acetyl-CoA</name>
        <dbReference type="ChEBI" id="CHEBI:57288"/>
    </ligand>
</feature>
<feature type="binding site" evidence="20">
    <location>
        <position position="333"/>
    </location>
    <ligand>
        <name>UDP-N-acetyl-alpha-D-glucosamine</name>
        <dbReference type="ChEBI" id="CHEBI:57705"/>
    </ligand>
</feature>
<dbReference type="GO" id="GO:0005737">
    <property type="term" value="C:cytoplasm"/>
    <property type="evidence" value="ECO:0007669"/>
    <property type="project" value="UniProtKB-SubCell"/>
</dbReference>
<keyword evidence="23" id="KW-1185">Reference proteome</keyword>
<dbReference type="UniPathway" id="UPA00113">
    <property type="reaction ID" value="UER00532"/>
</dbReference>
<dbReference type="PANTHER" id="PTHR43584:SF3">
    <property type="entry name" value="BIFUNCTIONAL PROTEIN GLMU"/>
    <property type="match status" value="1"/>
</dbReference>
<evidence type="ECO:0000256" key="16">
    <source>
        <dbReference type="ARBA" id="ARBA00023316"/>
    </source>
</evidence>
<feature type="binding site" evidence="20">
    <location>
        <begin position="386"/>
        <end position="387"/>
    </location>
    <ligand>
        <name>acetyl-CoA</name>
        <dbReference type="ChEBI" id="CHEBI:57288"/>
    </ligand>
</feature>
<dbReference type="InterPro" id="IPR050065">
    <property type="entry name" value="GlmU-like"/>
</dbReference>
<feature type="region of interest" description="Pyrophosphorylase" evidence="20">
    <location>
        <begin position="1"/>
        <end position="230"/>
    </location>
</feature>
<comment type="similarity">
    <text evidence="4 20">In the C-terminal section; belongs to the transferase hexapeptide repeat family.</text>
</comment>
<gene>
    <name evidence="20" type="primary">glmU</name>
    <name evidence="22" type="ORF">SAMN05421736_12736</name>
</gene>
<feature type="binding site" evidence="20">
    <location>
        <position position="228"/>
    </location>
    <ligand>
        <name>Mg(2+)</name>
        <dbReference type="ChEBI" id="CHEBI:18420"/>
    </ligand>
</feature>
<sequence>MNNRYAVILAAGKGTRMKSDLYKVLHPVCGKPMVQHIVDELKQCSISRMIAVVGHGAEMVKDQLGQDVSYVLQEEQLGTGHAVMRAEGLLNGESGTTVVLCGDTPLITRETIEALLHEHEQRKAKATILTAVADDPAGYGRILRNQAGAVEKIVEHKDASDEERLVKEINTGTYCFDNEALFAALKQVKNDNVQGEYYLPDVIEILRAQGELIAAYQSPDFNETIGVNDRVALSKAESLMKQRINEKLMRAGVTMIDPVQTYVSADAKIGRETVLYPGCIIKGETIIGERCTIGPFTEIENSKIGNETTVRQSVVLDSDVGSLVSIGPFAHLRPKTQLSDHVKVGNFVELKKAVMGEGSKASHLSYLGDAEIGDHVNVGCGSITVNYDGKNKYLTKIEDGAFIGCNTNLIAPVTVGKDAFVAAGSTITEDVPGEALAIARQRQTNKEGYVKKNN</sequence>
<dbReference type="CDD" id="cd02540">
    <property type="entry name" value="GT2_GlmU_N_bac"/>
    <property type="match status" value="1"/>
</dbReference>
<feature type="binding site" evidence="20">
    <location>
        <position position="73"/>
    </location>
    <ligand>
        <name>UDP-N-acetyl-alpha-D-glucosamine</name>
        <dbReference type="ChEBI" id="CHEBI:57705"/>
    </ligand>
</feature>
<evidence type="ECO:0000256" key="20">
    <source>
        <dbReference type="HAMAP-Rule" id="MF_01631"/>
    </source>
</evidence>
<dbReference type="NCBIfam" id="TIGR01173">
    <property type="entry name" value="glmU"/>
    <property type="match status" value="1"/>
</dbReference>
<feature type="binding site" evidence="20">
    <location>
        <position position="440"/>
    </location>
    <ligand>
        <name>acetyl-CoA</name>
        <dbReference type="ChEBI" id="CHEBI:57288"/>
    </ligand>
</feature>
<dbReference type="InterPro" id="IPR005835">
    <property type="entry name" value="NTP_transferase_dom"/>
</dbReference>
<dbReference type="NCBIfam" id="NF010934">
    <property type="entry name" value="PRK14354.1"/>
    <property type="match status" value="1"/>
</dbReference>
<protein>
    <recommendedName>
        <fullName evidence="20">Bifunctional protein GlmU</fullName>
    </recommendedName>
    <domain>
        <recommendedName>
            <fullName evidence="20">UDP-N-acetylglucosamine pyrophosphorylase</fullName>
            <ecNumber evidence="20">2.7.7.23</ecNumber>
        </recommendedName>
        <alternativeName>
            <fullName evidence="20">N-acetylglucosamine-1-phosphate uridyltransferase</fullName>
        </alternativeName>
    </domain>
    <domain>
        <recommendedName>
            <fullName evidence="20">Glucosamine-1-phosphate N-acetyltransferase</fullName>
            <ecNumber evidence="20">2.3.1.157</ecNumber>
        </recommendedName>
    </domain>
</protein>
<dbReference type="InterPro" id="IPR011004">
    <property type="entry name" value="Trimer_LpxA-like_sf"/>
</dbReference>
<comment type="function">
    <text evidence="19 20">Catalyzes the last two sequential reactions in the de novo biosynthetic pathway for UDP-N-acetylglucosamine (UDP-GlcNAc). The C-terminal domain catalyzes the transfer of acetyl group from acetyl coenzyme A to glucosamine-1-phosphate (GlcN-1-P) to produce N-acetylglucosamine-1-phosphate (GlcNAc-1-P), which is converted into UDP-GlcNAc by the transfer of uridine 5-monophosphate (from uridine 5-triphosphate), a reaction catalyzed by the N-terminal domain.</text>
</comment>
<comment type="similarity">
    <text evidence="5 20">In the N-terminal section; belongs to the N-acetylglucosamine-1-phosphate uridyltransferase family.</text>
</comment>
<keyword evidence="11 20" id="KW-0460">Magnesium</keyword>
<evidence type="ECO:0000256" key="18">
    <source>
        <dbReference type="ARBA" id="ARBA00048493"/>
    </source>
</evidence>
<feature type="active site" description="Proton acceptor" evidence="20">
    <location>
        <position position="363"/>
    </location>
</feature>
<dbReference type="GO" id="GO:0000287">
    <property type="term" value="F:magnesium ion binding"/>
    <property type="evidence" value="ECO:0007669"/>
    <property type="project" value="UniProtKB-UniRule"/>
</dbReference>
<dbReference type="Proteomes" id="UP000198935">
    <property type="component" value="Unassembled WGS sequence"/>
</dbReference>
<comment type="catalytic activity">
    <reaction evidence="17 20">
        <text>alpha-D-glucosamine 1-phosphate + acetyl-CoA = N-acetyl-alpha-D-glucosamine 1-phosphate + CoA + H(+)</text>
        <dbReference type="Rhea" id="RHEA:13725"/>
        <dbReference type="ChEBI" id="CHEBI:15378"/>
        <dbReference type="ChEBI" id="CHEBI:57287"/>
        <dbReference type="ChEBI" id="CHEBI:57288"/>
        <dbReference type="ChEBI" id="CHEBI:57776"/>
        <dbReference type="ChEBI" id="CHEBI:58516"/>
        <dbReference type="EC" id="2.3.1.157"/>
    </reaction>
</comment>
<comment type="subcellular location">
    <subcellularLocation>
        <location evidence="1 20">Cytoplasm</location>
    </subcellularLocation>
</comment>
<feature type="binding site" evidence="20">
    <location>
        <position position="23"/>
    </location>
    <ligand>
        <name>UDP-N-acetyl-alpha-D-glucosamine</name>
        <dbReference type="ChEBI" id="CHEBI:57705"/>
    </ligand>
</feature>
<comment type="caution">
    <text evidence="20">Lacks conserved residue(s) required for the propagation of feature annotation.</text>
</comment>
<keyword evidence="15 20" id="KW-0012">Acyltransferase</keyword>
<feature type="binding site" evidence="20">
    <location>
        <position position="103"/>
    </location>
    <ligand>
        <name>Mg(2+)</name>
        <dbReference type="ChEBI" id="CHEBI:18420"/>
    </ligand>
</feature>
<keyword evidence="16 20" id="KW-0961">Cell wall biogenesis/degradation</keyword>
<keyword evidence="12 20" id="KW-0133">Cell shape</keyword>
<evidence type="ECO:0000256" key="19">
    <source>
        <dbReference type="ARBA" id="ARBA00049628"/>
    </source>
</evidence>
<comment type="cofactor">
    <cofactor evidence="20">
        <name>Mg(2+)</name>
        <dbReference type="ChEBI" id="CHEBI:18420"/>
    </cofactor>
    <text evidence="20">Binds 1 Mg(2+) ion per subunit.</text>
</comment>
<proteinExistence type="inferred from homology"/>
<dbReference type="GO" id="GO:0009245">
    <property type="term" value="P:lipid A biosynthetic process"/>
    <property type="evidence" value="ECO:0007669"/>
    <property type="project" value="UniProtKB-UniRule"/>
</dbReference>
<dbReference type="PANTHER" id="PTHR43584">
    <property type="entry name" value="NUCLEOTIDYL TRANSFERASE"/>
    <property type="match status" value="1"/>
</dbReference>
<evidence type="ECO:0000256" key="5">
    <source>
        <dbReference type="ARBA" id="ARBA00007947"/>
    </source>
</evidence>
<dbReference type="InterPro" id="IPR001451">
    <property type="entry name" value="Hexapep"/>
</dbReference>
<feature type="binding site" evidence="20">
    <location>
        <begin position="9"/>
        <end position="12"/>
    </location>
    <ligand>
        <name>UDP-N-acetyl-alpha-D-glucosamine</name>
        <dbReference type="ChEBI" id="CHEBI:57705"/>
    </ligand>
</feature>
<accession>A0A1H3UVU1</accession>
<dbReference type="Gene3D" id="3.90.550.10">
    <property type="entry name" value="Spore Coat Polysaccharide Biosynthesis Protein SpsA, Chain A"/>
    <property type="match status" value="1"/>
</dbReference>
<dbReference type="GO" id="GO:0071555">
    <property type="term" value="P:cell wall organization"/>
    <property type="evidence" value="ECO:0007669"/>
    <property type="project" value="UniProtKB-KW"/>
</dbReference>
<comment type="subunit">
    <text evidence="20">Homotrimer.</text>
</comment>
<evidence type="ECO:0000256" key="12">
    <source>
        <dbReference type="ARBA" id="ARBA00022960"/>
    </source>
</evidence>
<evidence type="ECO:0000256" key="2">
    <source>
        <dbReference type="ARBA" id="ARBA00005166"/>
    </source>
</evidence>
<evidence type="ECO:0000256" key="4">
    <source>
        <dbReference type="ARBA" id="ARBA00007707"/>
    </source>
</evidence>
<comment type="pathway">
    <text evidence="3 20">Nucleotide-sugar biosynthesis; UDP-N-acetyl-alpha-D-glucosamine biosynthesis; UDP-N-acetyl-alpha-D-glucosamine from N-acetyl-alpha-D-glucosamine 1-phosphate: step 1/1.</text>
</comment>
<dbReference type="SUPFAM" id="SSF51161">
    <property type="entry name" value="Trimeric LpxA-like enzymes"/>
    <property type="match status" value="1"/>
</dbReference>
<comment type="pathway">
    <text evidence="20">Bacterial outer membrane biogenesis; LPS lipid A biosynthesis.</text>
</comment>
<evidence type="ECO:0000256" key="1">
    <source>
        <dbReference type="ARBA" id="ARBA00004496"/>
    </source>
</evidence>
<dbReference type="GO" id="GO:0006048">
    <property type="term" value="P:UDP-N-acetylglucosamine biosynthetic process"/>
    <property type="evidence" value="ECO:0007669"/>
    <property type="project" value="UniProtKB-UniPathway"/>
</dbReference>
<keyword evidence="13 20" id="KW-0573">Peptidoglycan synthesis</keyword>
<evidence type="ECO:0000313" key="22">
    <source>
        <dbReference type="EMBL" id="SDZ66448.1"/>
    </source>
</evidence>
<dbReference type="HAMAP" id="MF_01631">
    <property type="entry name" value="GlmU"/>
    <property type="match status" value="1"/>
</dbReference>
<dbReference type="GO" id="GO:0009252">
    <property type="term" value="P:peptidoglycan biosynthetic process"/>
    <property type="evidence" value="ECO:0007669"/>
    <property type="project" value="UniProtKB-UniRule"/>
</dbReference>
<dbReference type="Pfam" id="PF00483">
    <property type="entry name" value="NTP_transferase"/>
    <property type="match status" value="1"/>
</dbReference>
<dbReference type="InterPro" id="IPR029044">
    <property type="entry name" value="Nucleotide-diphossugar_trans"/>
</dbReference>
<dbReference type="GO" id="GO:0019134">
    <property type="term" value="F:glucosamine-1-phosphate N-acetyltransferase activity"/>
    <property type="evidence" value="ECO:0007669"/>
    <property type="project" value="UniProtKB-UniRule"/>
</dbReference>
<feature type="region of interest" description="Linker" evidence="20">
    <location>
        <begin position="231"/>
        <end position="251"/>
    </location>
</feature>
<dbReference type="STRING" id="1503961.SAMN05421736_12736"/>
<keyword evidence="10 20" id="KW-0677">Repeat</keyword>
<reference evidence="23" key="1">
    <citation type="submission" date="2016-10" db="EMBL/GenBank/DDBJ databases">
        <authorList>
            <person name="Varghese N."/>
            <person name="Submissions S."/>
        </authorList>
    </citation>
    <scope>NUCLEOTIDE SEQUENCE [LARGE SCALE GENOMIC DNA]</scope>
    <source>
        <strain evidence="23">SP</strain>
    </source>
</reference>
<dbReference type="GO" id="GO:0000902">
    <property type="term" value="P:cell morphogenesis"/>
    <property type="evidence" value="ECO:0007669"/>
    <property type="project" value="UniProtKB-UniRule"/>
</dbReference>